<feature type="compositionally biased region" description="Basic and acidic residues" evidence="1">
    <location>
        <begin position="402"/>
        <end position="416"/>
    </location>
</feature>
<evidence type="ECO:0000313" key="3">
    <source>
        <dbReference type="Proteomes" id="UP000077521"/>
    </source>
</evidence>
<dbReference type="AlphaFoldDB" id="A0A8T8SK26"/>
<organism evidence="2 3">
    <name type="scientific">Tilletia indica</name>
    <dbReference type="NCBI Taxonomy" id="43049"/>
    <lineage>
        <taxon>Eukaryota</taxon>
        <taxon>Fungi</taxon>
        <taxon>Dikarya</taxon>
        <taxon>Basidiomycota</taxon>
        <taxon>Ustilaginomycotina</taxon>
        <taxon>Exobasidiomycetes</taxon>
        <taxon>Tilletiales</taxon>
        <taxon>Tilletiaceae</taxon>
        <taxon>Tilletia</taxon>
    </lineage>
</organism>
<comment type="caution">
    <text evidence="2">The sequence shown here is derived from an EMBL/GenBank/DDBJ whole genome shotgun (WGS) entry which is preliminary data.</text>
</comment>
<sequence>PQEKEKEKEKGDTAGTTSETAPRPPGSTTAGPQEKEEETEVASSRSVAPESIGGIAATTATSETAPNPPTGATAGPEEKGKGKGKEKEGEVTSARAVAPESTVGVAAAAAVAATEPVTASPSGPPNPPSQDALTPEDLCKSALDSPYKAIRMAFLYEAVKVINNMQSPPPTQTKLPDGMLALKEVAEGLRKALDLSAATVPVGWAKVLAIKTREERAARCGQVAANPEGLECVRCRRLNPASPNRTNARWEFRMSTTGRLYPPFCSACHRYWTELLKVRKDPHKKAEYDTLLNRFGRQPPTRTQEPLLWCGLRLLGRSEPLERHLKHLKEKKGGDFAMEWGLKATRASDLAEQLATRGGRAIPLDPKGARCLCSSSTYNGRTQPATLGNPSWPIYISIRSGMGDRSHRRRGDESRDTQPSTSATASTGRVTTATVTPTVTAATATAAAAADTDTTLVWQEITALALTPRDLVGESGQTPQRQRIEAVEVPLRDRVGRAIRAYNALRTAAREAVEAIDDAHMSLRVIEMLGEDPVLAPRLNAELAGIFATWQQTGGQQTGGNPADQQS</sequence>
<evidence type="ECO:0000313" key="2">
    <source>
        <dbReference type="EMBL" id="KAE8241483.1"/>
    </source>
</evidence>
<feature type="non-terminal residue" evidence="2">
    <location>
        <position position="567"/>
    </location>
</feature>
<reference evidence="2" key="2">
    <citation type="journal article" date="2019" name="IMA Fungus">
        <title>Genome sequencing and comparison of five Tilletia species to identify candidate genes for the detection of regulated species infecting wheat.</title>
        <authorList>
            <person name="Nguyen H.D.T."/>
            <person name="Sultana T."/>
            <person name="Kesanakurti P."/>
            <person name="Hambleton S."/>
        </authorList>
    </citation>
    <scope>NUCLEOTIDE SEQUENCE</scope>
    <source>
        <strain evidence="2">DAOMC 236416</strain>
    </source>
</reference>
<feature type="compositionally biased region" description="Polar residues" evidence="1">
    <location>
        <begin position="14"/>
        <end position="31"/>
    </location>
</feature>
<feature type="region of interest" description="Disordered" evidence="1">
    <location>
        <begin position="1"/>
        <end position="102"/>
    </location>
</feature>
<dbReference type="Proteomes" id="UP000077521">
    <property type="component" value="Unassembled WGS sequence"/>
</dbReference>
<keyword evidence="3" id="KW-1185">Reference proteome</keyword>
<feature type="compositionally biased region" description="Basic and acidic residues" evidence="1">
    <location>
        <begin position="1"/>
        <end position="12"/>
    </location>
</feature>
<feature type="compositionally biased region" description="Basic and acidic residues" evidence="1">
    <location>
        <begin position="76"/>
        <end position="90"/>
    </location>
</feature>
<dbReference type="EMBL" id="LWDF02000902">
    <property type="protein sequence ID" value="KAE8241483.1"/>
    <property type="molecule type" value="Genomic_DNA"/>
</dbReference>
<protein>
    <submittedName>
        <fullName evidence="2">Uncharacterized protein</fullName>
    </submittedName>
</protein>
<proteinExistence type="predicted"/>
<evidence type="ECO:0000256" key="1">
    <source>
        <dbReference type="SAM" id="MobiDB-lite"/>
    </source>
</evidence>
<feature type="region of interest" description="Disordered" evidence="1">
    <location>
        <begin position="115"/>
        <end position="136"/>
    </location>
</feature>
<reference evidence="2" key="1">
    <citation type="submission" date="2016-04" db="EMBL/GenBank/DDBJ databases">
        <authorList>
            <person name="Nguyen H.D."/>
            <person name="Samba Siva P."/>
            <person name="Cullis J."/>
            <person name="Levesque C.A."/>
            <person name="Hambleton S."/>
        </authorList>
    </citation>
    <scope>NUCLEOTIDE SEQUENCE</scope>
    <source>
        <strain evidence="2">DAOMC 236416</strain>
    </source>
</reference>
<name>A0A8T8SK26_9BASI</name>
<feature type="compositionally biased region" description="Low complexity" evidence="1">
    <location>
        <begin position="420"/>
        <end position="432"/>
    </location>
</feature>
<feature type="region of interest" description="Disordered" evidence="1">
    <location>
        <begin position="401"/>
        <end position="432"/>
    </location>
</feature>
<accession>A0A8T8SK26</accession>
<gene>
    <name evidence="2" type="ORF">A4X13_0g7397</name>
</gene>